<protein>
    <recommendedName>
        <fullName evidence="5">Type I restriction modification DNA specificity domain-containing protein</fullName>
    </recommendedName>
</protein>
<evidence type="ECO:0000256" key="3">
    <source>
        <dbReference type="ARBA" id="ARBA00023125"/>
    </source>
</evidence>
<feature type="domain" description="Type I restriction modification DNA specificity" evidence="5">
    <location>
        <begin position="275"/>
        <end position="448"/>
    </location>
</feature>
<comment type="similarity">
    <text evidence="1">Belongs to the type-I restriction system S methylase family.</text>
</comment>
<proteinExistence type="inferred from homology"/>
<name>A0A6B8RIB9_9BACL</name>
<gene>
    <name evidence="6" type="ORF">EHS13_13505</name>
</gene>
<organism evidence="6 7">
    <name type="scientific">Paenibacillus psychroresistens</name>
    <dbReference type="NCBI Taxonomy" id="1778678"/>
    <lineage>
        <taxon>Bacteria</taxon>
        <taxon>Bacillati</taxon>
        <taxon>Bacillota</taxon>
        <taxon>Bacilli</taxon>
        <taxon>Bacillales</taxon>
        <taxon>Paenibacillaceae</taxon>
        <taxon>Paenibacillus</taxon>
    </lineage>
</organism>
<keyword evidence="3" id="KW-0238">DNA-binding</keyword>
<dbReference type="PANTHER" id="PTHR43140">
    <property type="entry name" value="TYPE-1 RESTRICTION ENZYME ECOKI SPECIFICITY PROTEIN"/>
    <property type="match status" value="1"/>
</dbReference>
<dbReference type="EMBL" id="CP034235">
    <property type="protein sequence ID" value="QGQ95819.1"/>
    <property type="molecule type" value="Genomic_DNA"/>
</dbReference>
<evidence type="ECO:0000259" key="5">
    <source>
        <dbReference type="Pfam" id="PF01420"/>
    </source>
</evidence>
<evidence type="ECO:0000313" key="7">
    <source>
        <dbReference type="Proteomes" id="UP000426246"/>
    </source>
</evidence>
<dbReference type="KEGG" id="ppsc:EHS13_13505"/>
<feature type="domain" description="Type I restriction modification DNA specificity" evidence="5">
    <location>
        <begin position="26"/>
        <end position="208"/>
    </location>
</feature>
<dbReference type="OrthoDB" id="9811611at2"/>
<sequence length="504" mass="56962">MRIGMNINASLEKTMVADADQPYDIPNNWFWVKLGTIVEINPSRNIPSDIIDSTETSFVPMASVDELKGEIVVHDVRKYVEIKKGYTAFNEDDILFAKITPCMENGKAAIAKKLLNGFGFGSTEFHVIRSKRIVNKNFVFLLIRSGRFRKQAKGVMSGAVGQQRVPKGFLLDYPFPLPPLLEQIRIVERVEFLIGKIDQARQFIDEVNEKKNSTMNELYTSASLGEISVQWRNENSKKNKNPFIAETIQYSGVVKNKGGFKKNELIKSDLFDKLPEGWAVVSIDEIAANKKNAIKAGPFGSALKKEFHVQNGEYKIYGQEQVIKSDITYGDYFITKEKFLELKSFEISKGDILISLVGTIGKILVVPENFEKGIINPRLVKLSFNEFINPYYIAIYFQSTIAQALLSNSSHGGTMEILNLSIIRRLPIPLPSLDEQNEIVRIVDVTVQKFKKVNHNVDLEKEMNILRESVLSKAFRGELGTNDPEEESALELLKEILQKETTPV</sequence>
<dbReference type="SUPFAM" id="SSF116734">
    <property type="entry name" value="DNA methylase specificity domain"/>
    <property type="match status" value="2"/>
</dbReference>
<dbReference type="RefSeq" id="WP_155700856.1">
    <property type="nucleotide sequence ID" value="NZ_CP034235.1"/>
</dbReference>
<comment type="subunit">
    <text evidence="4">The methyltransferase is composed of M and S polypeptides.</text>
</comment>
<evidence type="ECO:0000256" key="1">
    <source>
        <dbReference type="ARBA" id="ARBA00010923"/>
    </source>
</evidence>
<keyword evidence="2" id="KW-0680">Restriction system</keyword>
<dbReference type="InterPro" id="IPR044946">
    <property type="entry name" value="Restrct_endonuc_typeI_TRD_sf"/>
</dbReference>
<dbReference type="CDD" id="cd17260">
    <property type="entry name" value="RMtype1_S_EcoEI-TRD1-CR1_like"/>
    <property type="match status" value="1"/>
</dbReference>
<evidence type="ECO:0000256" key="2">
    <source>
        <dbReference type="ARBA" id="ARBA00022747"/>
    </source>
</evidence>
<dbReference type="GO" id="GO:0003677">
    <property type="term" value="F:DNA binding"/>
    <property type="evidence" value="ECO:0007669"/>
    <property type="project" value="UniProtKB-KW"/>
</dbReference>
<dbReference type="GO" id="GO:0009307">
    <property type="term" value="P:DNA restriction-modification system"/>
    <property type="evidence" value="ECO:0007669"/>
    <property type="project" value="UniProtKB-KW"/>
</dbReference>
<accession>A0A6B8RIB9</accession>
<dbReference type="PANTHER" id="PTHR43140:SF1">
    <property type="entry name" value="TYPE I RESTRICTION ENZYME ECOKI SPECIFICITY SUBUNIT"/>
    <property type="match status" value="1"/>
</dbReference>
<dbReference type="Proteomes" id="UP000426246">
    <property type="component" value="Chromosome"/>
</dbReference>
<dbReference type="Pfam" id="PF01420">
    <property type="entry name" value="Methylase_S"/>
    <property type="match status" value="2"/>
</dbReference>
<dbReference type="InterPro" id="IPR000055">
    <property type="entry name" value="Restrct_endonuc_typeI_TRD"/>
</dbReference>
<dbReference type="InterPro" id="IPR051212">
    <property type="entry name" value="Type-I_RE_S_subunit"/>
</dbReference>
<evidence type="ECO:0000313" key="6">
    <source>
        <dbReference type="EMBL" id="QGQ95819.1"/>
    </source>
</evidence>
<dbReference type="Gene3D" id="3.90.220.20">
    <property type="entry name" value="DNA methylase specificity domains"/>
    <property type="match status" value="2"/>
</dbReference>
<keyword evidence="7" id="KW-1185">Reference proteome</keyword>
<dbReference type="AlphaFoldDB" id="A0A6B8RIB9"/>
<evidence type="ECO:0000256" key="4">
    <source>
        <dbReference type="ARBA" id="ARBA00038652"/>
    </source>
</evidence>
<dbReference type="REBASE" id="369184">
    <property type="entry name" value="S.Pps311T8ORF13500P"/>
</dbReference>
<reference evidence="7" key="1">
    <citation type="submission" date="2018-11" db="EMBL/GenBank/DDBJ databases">
        <title>Complete genome sequence of Paenibacillus sp. ML311-T8.</title>
        <authorList>
            <person name="Nam Y.-D."/>
            <person name="Kang J."/>
            <person name="Chung W.-H."/>
            <person name="Park Y.S."/>
        </authorList>
    </citation>
    <scope>NUCLEOTIDE SEQUENCE [LARGE SCALE GENOMIC DNA]</scope>
    <source>
        <strain evidence="7">ML311-T8</strain>
    </source>
</reference>